<feature type="transmembrane region" description="Helical" evidence="2">
    <location>
        <begin position="12"/>
        <end position="33"/>
    </location>
</feature>
<gene>
    <name evidence="4" type="primary">LOC113465840</name>
</gene>
<keyword evidence="2" id="KW-0812">Transmembrane</keyword>
<dbReference type="AlphaFoldDB" id="A0A3Q0IPD6"/>
<name>A0A3Q0IPD6_DIACI</name>
<dbReference type="PaxDb" id="121845-A0A3Q0IPD6"/>
<proteinExistence type="predicted"/>
<feature type="compositionally biased region" description="Polar residues" evidence="1">
    <location>
        <begin position="215"/>
        <end position="224"/>
    </location>
</feature>
<organism evidence="3 4">
    <name type="scientific">Diaphorina citri</name>
    <name type="common">Asian citrus psyllid</name>
    <dbReference type="NCBI Taxonomy" id="121845"/>
    <lineage>
        <taxon>Eukaryota</taxon>
        <taxon>Metazoa</taxon>
        <taxon>Ecdysozoa</taxon>
        <taxon>Arthropoda</taxon>
        <taxon>Hexapoda</taxon>
        <taxon>Insecta</taxon>
        <taxon>Pterygota</taxon>
        <taxon>Neoptera</taxon>
        <taxon>Paraneoptera</taxon>
        <taxon>Hemiptera</taxon>
        <taxon>Sternorrhyncha</taxon>
        <taxon>Psylloidea</taxon>
        <taxon>Psyllidae</taxon>
        <taxon>Diaphorininae</taxon>
        <taxon>Diaphorina</taxon>
    </lineage>
</organism>
<feature type="compositionally biased region" description="Polar residues" evidence="1">
    <location>
        <begin position="179"/>
        <end position="207"/>
    </location>
</feature>
<dbReference type="Proteomes" id="UP000079169">
    <property type="component" value="Unplaced"/>
</dbReference>
<dbReference type="GeneID" id="113465840"/>
<sequence>MLTNVCRGDKWPLGVVGVFFVLTVGVSTLLALYVNQQAAYLWLSFVLIGILFLTTFTRTSRLADVPFDNVYDRRPSEHLRACTRFNERHGSGPAPPYYVRIDPPPSYNAAITIYPDTCEPPPYINVVIQNSNPPTPSTADHTRPRPSVPNTTTTLPPIVDQLPLLHHLEAVQNSTSVSDVQVSLPNSSTTENTPACETNVANQSNGATKGPDDNGATSTENSSGDIKKDPNEPTSGDIKKDVGANEPTNVQ</sequence>
<dbReference type="RefSeq" id="XP_026676523.1">
    <property type="nucleotide sequence ID" value="XM_026820722.1"/>
</dbReference>
<feature type="transmembrane region" description="Helical" evidence="2">
    <location>
        <begin position="39"/>
        <end position="57"/>
    </location>
</feature>
<evidence type="ECO:0000256" key="2">
    <source>
        <dbReference type="SAM" id="Phobius"/>
    </source>
</evidence>
<reference evidence="4" key="1">
    <citation type="submission" date="2025-08" db="UniProtKB">
        <authorList>
            <consortium name="RefSeq"/>
        </authorList>
    </citation>
    <scope>IDENTIFICATION</scope>
</reference>
<evidence type="ECO:0000256" key="1">
    <source>
        <dbReference type="SAM" id="MobiDB-lite"/>
    </source>
</evidence>
<evidence type="ECO:0000313" key="4">
    <source>
        <dbReference type="RefSeq" id="XP_026676523.1"/>
    </source>
</evidence>
<protein>
    <submittedName>
        <fullName evidence="4">Uncharacterized protein LOC113465840</fullName>
    </submittedName>
</protein>
<keyword evidence="2" id="KW-0472">Membrane</keyword>
<keyword evidence="2" id="KW-1133">Transmembrane helix</keyword>
<keyword evidence="3" id="KW-1185">Reference proteome</keyword>
<evidence type="ECO:0000313" key="3">
    <source>
        <dbReference type="Proteomes" id="UP000079169"/>
    </source>
</evidence>
<feature type="compositionally biased region" description="Basic and acidic residues" evidence="1">
    <location>
        <begin position="225"/>
        <end position="243"/>
    </location>
</feature>
<accession>A0A3Q0IPD6</accession>
<feature type="region of interest" description="Disordered" evidence="1">
    <location>
        <begin position="179"/>
        <end position="251"/>
    </location>
</feature>
<dbReference type="KEGG" id="dci:113465840"/>
<feature type="region of interest" description="Disordered" evidence="1">
    <location>
        <begin position="128"/>
        <end position="157"/>
    </location>
</feature>